<dbReference type="InterPro" id="IPR028098">
    <property type="entry name" value="Glyco_trans_4-like_N"/>
</dbReference>
<keyword evidence="2" id="KW-0328">Glycosyltransferase</keyword>
<keyword evidence="2" id="KW-0808">Transferase</keyword>
<dbReference type="SUPFAM" id="SSF53756">
    <property type="entry name" value="UDP-Glycosyltransferase/glycogen phosphorylase"/>
    <property type="match status" value="1"/>
</dbReference>
<dbReference type="GO" id="GO:0016757">
    <property type="term" value="F:glycosyltransferase activity"/>
    <property type="evidence" value="ECO:0007669"/>
    <property type="project" value="UniProtKB-KW"/>
</dbReference>
<dbReference type="Pfam" id="PF13439">
    <property type="entry name" value="Glyco_transf_4"/>
    <property type="match status" value="1"/>
</dbReference>
<gene>
    <name evidence="2" type="ORF">ACFQ4E_16170</name>
</gene>
<reference evidence="3" key="1">
    <citation type="journal article" date="2019" name="Int. J. Syst. Evol. Microbiol.">
        <title>The Global Catalogue of Microorganisms (GCM) 10K type strain sequencing project: providing services to taxonomists for standard genome sequencing and annotation.</title>
        <authorList>
            <consortium name="The Broad Institute Genomics Platform"/>
            <consortium name="The Broad Institute Genome Sequencing Center for Infectious Disease"/>
            <person name="Wu L."/>
            <person name="Ma J."/>
        </authorList>
    </citation>
    <scope>NUCLEOTIDE SEQUENCE [LARGE SCALE GENOMIC DNA]</scope>
    <source>
        <strain evidence="3">CCUG 62953</strain>
    </source>
</reference>
<dbReference type="EC" id="2.4.-.-" evidence="2"/>
<dbReference type="CDD" id="cd03801">
    <property type="entry name" value="GT4_PimA-like"/>
    <property type="match status" value="1"/>
</dbReference>
<dbReference type="InterPro" id="IPR050194">
    <property type="entry name" value="Glycosyltransferase_grp1"/>
</dbReference>
<dbReference type="Pfam" id="PF13692">
    <property type="entry name" value="Glyco_trans_1_4"/>
    <property type="match status" value="1"/>
</dbReference>
<comment type="caution">
    <text evidence="2">The sequence shown here is derived from an EMBL/GenBank/DDBJ whole genome shotgun (WGS) entry which is preliminary data.</text>
</comment>
<sequence length="360" mass="39760">MVHPKPFARFVTRKWPPAVGGMERYSQRLAERLPRFCHLDLVALPGRADGTTPSKIELAFFGIRTFLSFLFVRKSSDILHVGDMASWPLALPYALWNRNGVIVVSAHGTDISYALRDQLKNRVYKLYLALFRHLIPSARIIANSSATATALENLGFEVARIVPLAADRPPRLEHSPPSKRLLFAGRLLHQKGLSWFVSEVLPLLPSEIGLDVAGPVWDATEAAALEDPRVEYRGNLAPKELFQAYRDALSVIIPNRDLGSGHFEGFGLVAPEAAASGGVVVSADVGGLRDAVLDKETGFLLPAGDAEHWAAKLVEISNWSKVTREEFVSRSVSAAEWHFSWDRVVRDTFAVYTEGSGRQQ</sequence>
<dbReference type="Proteomes" id="UP001597135">
    <property type="component" value="Unassembled WGS sequence"/>
</dbReference>
<evidence type="ECO:0000313" key="2">
    <source>
        <dbReference type="EMBL" id="MFD1343966.1"/>
    </source>
</evidence>
<dbReference type="RefSeq" id="WP_386805365.1">
    <property type="nucleotide sequence ID" value="NZ_JBHTMU010000035.1"/>
</dbReference>
<name>A0ABW3ZLJ2_9RHOB</name>
<organism evidence="2 3">
    <name type="scientific">Litorisediminicola beolgyonensis</name>
    <dbReference type="NCBI Taxonomy" id="1173614"/>
    <lineage>
        <taxon>Bacteria</taxon>
        <taxon>Pseudomonadati</taxon>
        <taxon>Pseudomonadota</taxon>
        <taxon>Alphaproteobacteria</taxon>
        <taxon>Rhodobacterales</taxon>
        <taxon>Paracoccaceae</taxon>
        <taxon>Litorisediminicola</taxon>
    </lineage>
</organism>
<dbReference type="PANTHER" id="PTHR45947">
    <property type="entry name" value="SULFOQUINOVOSYL TRANSFERASE SQD2"/>
    <property type="match status" value="1"/>
</dbReference>
<accession>A0ABW3ZLJ2</accession>
<dbReference type="EMBL" id="JBHTMU010000035">
    <property type="protein sequence ID" value="MFD1343966.1"/>
    <property type="molecule type" value="Genomic_DNA"/>
</dbReference>
<proteinExistence type="predicted"/>
<dbReference type="Gene3D" id="3.40.50.2000">
    <property type="entry name" value="Glycogen Phosphorylase B"/>
    <property type="match status" value="2"/>
</dbReference>
<keyword evidence="3" id="KW-1185">Reference proteome</keyword>
<evidence type="ECO:0000313" key="3">
    <source>
        <dbReference type="Proteomes" id="UP001597135"/>
    </source>
</evidence>
<feature type="domain" description="Glycosyltransferase subfamily 4-like N-terminal" evidence="1">
    <location>
        <begin position="19"/>
        <end position="161"/>
    </location>
</feature>
<evidence type="ECO:0000259" key="1">
    <source>
        <dbReference type="Pfam" id="PF13439"/>
    </source>
</evidence>
<protein>
    <submittedName>
        <fullName evidence="2">Glycosyltransferase family 4 protein</fullName>
        <ecNumber evidence="2">2.4.-.-</ecNumber>
    </submittedName>
</protein>
<dbReference type="PANTHER" id="PTHR45947:SF3">
    <property type="entry name" value="SULFOQUINOVOSYL TRANSFERASE SQD2"/>
    <property type="match status" value="1"/>
</dbReference>